<name>A0A8H7KAE6_BIOOC</name>
<protein>
    <submittedName>
        <fullName evidence="1">Uncharacterized protein</fullName>
    </submittedName>
</protein>
<evidence type="ECO:0000313" key="1">
    <source>
        <dbReference type="EMBL" id="KAF9748355.1"/>
    </source>
</evidence>
<accession>A0A8H7KAE6</accession>
<organism evidence="1 2">
    <name type="scientific">Bionectria ochroleuca</name>
    <name type="common">Gliocladium roseum</name>
    <dbReference type="NCBI Taxonomy" id="29856"/>
    <lineage>
        <taxon>Eukaryota</taxon>
        <taxon>Fungi</taxon>
        <taxon>Dikarya</taxon>
        <taxon>Ascomycota</taxon>
        <taxon>Pezizomycotina</taxon>
        <taxon>Sordariomycetes</taxon>
        <taxon>Hypocreomycetidae</taxon>
        <taxon>Hypocreales</taxon>
        <taxon>Bionectriaceae</taxon>
        <taxon>Clonostachys</taxon>
    </lineage>
</organism>
<sequence>MTKRQDETKLGSLAYPSDYKCNWMTTANPFPDTHHTRLSPKQGDQGMYVLEYINISKCKCNLKKSLSTSPVDEPVVTVPMISCRVESPTGVTSESFLCMLLTLGLRLFDARFRR</sequence>
<dbReference type="Proteomes" id="UP000616885">
    <property type="component" value="Unassembled WGS sequence"/>
</dbReference>
<comment type="caution">
    <text evidence="1">The sequence shown here is derived from an EMBL/GenBank/DDBJ whole genome shotgun (WGS) entry which is preliminary data.</text>
</comment>
<proteinExistence type="predicted"/>
<evidence type="ECO:0000313" key="2">
    <source>
        <dbReference type="Proteomes" id="UP000616885"/>
    </source>
</evidence>
<dbReference type="AlphaFoldDB" id="A0A8H7KAE6"/>
<gene>
    <name evidence="1" type="ORF">IM811_017860</name>
</gene>
<dbReference type="EMBL" id="JADCTT010000009">
    <property type="protein sequence ID" value="KAF9748355.1"/>
    <property type="molecule type" value="Genomic_DNA"/>
</dbReference>
<reference evidence="1" key="1">
    <citation type="submission" date="2020-10" db="EMBL/GenBank/DDBJ databases">
        <title>High-Quality Genome Resource of Clonostachys rosea strain S41 by Oxford Nanopore Long-Read Sequencing.</title>
        <authorList>
            <person name="Wang H."/>
        </authorList>
    </citation>
    <scope>NUCLEOTIDE SEQUENCE</scope>
    <source>
        <strain evidence="1">S41</strain>
    </source>
</reference>